<gene>
    <name evidence="1" type="ORF">PPN31114_02465</name>
</gene>
<reference evidence="1 2" key="1">
    <citation type="submission" date="2019-08" db="EMBL/GenBank/DDBJ databases">
        <authorList>
            <person name="Peeters C."/>
        </authorList>
    </citation>
    <scope>NUCLEOTIDE SEQUENCE [LARGE SCALE GENOMIC DNA]</scope>
    <source>
        <strain evidence="1 2">LMG 31114</strain>
    </source>
</reference>
<proteinExistence type="predicted"/>
<accession>A0A5E4V5P4</accession>
<organism evidence="1 2">
    <name type="scientific">Pandoraea pneumonica</name>
    <dbReference type="NCBI Taxonomy" id="2508299"/>
    <lineage>
        <taxon>Bacteria</taxon>
        <taxon>Pseudomonadati</taxon>
        <taxon>Pseudomonadota</taxon>
        <taxon>Betaproteobacteria</taxon>
        <taxon>Burkholderiales</taxon>
        <taxon>Burkholderiaceae</taxon>
        <taxon>Pandoraea</taxon>
    </lineage>
</organism>
<dbReference type="OrthoDB" id="8940949at2"/>
<protein>
    <submittedName>
        <fullName evidence="1">Uncharacterized protein</fullName>
    </submittedName>
</protein>
<sequence length="181" mass="20200">MKRSIVCPSNDGFTLLQSWLPRSVVNSSWFITCRGMWDATDCTWRTLKRFKAPTLLIHNAYCVYPDLVSDQIGSAESILEAHFAKHCEVRIAVPTLEVMLFETPEIIDAVFGERATETVRVMGIYDPVRAIQVAGTTMARITERFDTATIDMLRATPTGKDILEGIAALDAKNTTCTCVKH</sequence>
<name>A0A5E4V5P4_9BURK</name>
<dbReference type="RefSeq" id="WP_150679751.1">
    <property type="nucleotide sequence ID" value="NZ_CABPSK010000002.1"/>
</dbReference>
<keyword evidence="2" id="KW-1185">Reference proteome</keyword>
<dbReference type="Proteomes" id="UP000366945">
    <property type="component" value="Unassembled WGS sequence"/>
</dbReference>
<evidence type="ECO:0000313" key="2">
    <source>
        <dbReference type="Proteomes" id="UP000366945"/>
    </source>
</evidence>
<dbReference type="GeneID" id="300404493"/>
<evidence type="ECO:0000313" key="1">
    <source>
        <dbReference type="EMBL" id="VVE07568.1"/>
    </source>
</evidence>
<dbReference type="AlphaFoldDB" id="A0A5E4V5P4"/>
<dbReference type="EMBL" id="CABPSK010000002">
    <property type="protein sequence ID" value="VVE07568.1"/>
    <property type="molecule type" value="Genomic_DNA"/>
</dbReference>